<sequence length="175" mass="19385">MPQDFRVAPDQVTLKTLVDFLCWNLPLKFYQEEILKLLSQLEAQESKGMHEDDEETRNCRFCRAEKLLAPLPDATEMLEKLRPTPPCVAGPRGDLTPKEDTEIADSAVGGPTLPKDGPEQLKHTSADPVDVIIHILAAGHIPAAVPVVPLPDVRVPPARRSSAPLYRENVHDNFV</sequence>
<dbReference type="EMBL" id="JAATJU010019036">
    <property type="protein sequence ID" value="KAH0516897.1"/>
    <property type="molecule type" value="Genomic_DNA"/>
</dbReference>
<gene>
    <name evidence="1" type="ORF">LTLLF_123905</name>
</gene>
<comment type="caution">
    <text evidence="1">The sequence shown here is derived from an EMBL/GenBank/DDBJ whole genome shotgun (WGS) entry which is preliminary data.</text>
</comment>
<dbReference type="Proteomes" id="UP000710432">
    <property type="component" value="Unassembled WGS sequence"/>
</dbReference>
<organism evidence="1 2">
    <name type="scientific">Microtus ochrogaster</name>
    <name type="common">Prairie vole</name>
    <dbReference type="NCBI Taxonomy" id="79684"/>
    <lineage>
        <taxon>Eukaryota</taxon>
        <taxon>Metazoa</taxon>
        <taxon>Chordata</taxon>
        <taxon>Craniata</taxon>
        <taxon>Vertebrata</taxon>
        <taxon>Euteleostomi</taxon>
        <taxon>Mammalia</taxon>
        <taxon>Eutheria</taxon>
        <taxon>Euarchontoglires</taxon>
        <taxon>Glires</taxon>
        <taxon>Rodentia</taxon>
        <taxon>Myomorpha</taxon>
        <taxon>Muroidea</taxon>
        <taxon>Cricetidae</taxon>
        <taxon>Arvicolinae</taxon>
        <taxon>Microtus</taxon>
    </lineage>
</organism>
<evidence type="ECO:0000313" key="1">
    <source>
        <dbReference type="EMBL" id="KAH0516897.1"/>
    </source>
</evidence>
<proteinExistence type="predicted"/>
<evidence type="ECO:0000313" key="2">
    <source>
        <dbReference type="Proteomes" id="UP000710432"/>
    </source>
</evidence>
<reference evidence="1" key="1">
    <citation type="submission" date="2020-03" db="EMBL/GenBank/DDBJ databases">
        <title>Studies in the Genomics of Life Span.</title>
        <authorList>
            <person name="Glass D."/>
        </authorList>
    </citation>
    <scope>NUCLEOTIDE SEQUENCE</scope>
    <source>
        <strain evidence="1">LTLLF</strain>
        <tissue evidence="1">Muscle</tissue>
    </source>
</reference>
<name>A0A8J6GTX3_MICOH</name>
<protein>
    <submittedName>
        <fullName evidence="1">Uncharacterized protein</fullName>
    </submittedName>
</protein>
<dbReference type="AlphaFoldDB" id="A0A8J6GTX3"/>
<accession>A0A8J6GTX3</accession>